<dbReference type="UniPathway" id="UPA00056">
    <property type="reaction ID" value="UER00093"/>
</dbReference>
<evidence type="ECO:0000313" key="8">
    <source>
        <dbReference type="EMBL" id="BBO87453.1"/>
    </source>
</evidence>
<dbReference type="InterPro" id="IPR029044">
    <property type="entry name" value="Nucleotide-diphossugar_trans"/>
</dbReference>
<keyword evidence="6 7" id="KW-0414">Isoprene biosynthesis</keyword>
<dbReference type="FunFam" id="3.90.550.10:FF:000003">
    <property type="entry name" value="2-C-methyl-D-erythritol 4-phosphate cytidylyltransferase"/>
    <property type="match status" value="1"/>
</dbReference>
<comment type="similarity">
    <text evidence="3 7">Belongs to the IspD/TarI cytidylyltransferase family. IspD subfamily.</text>
</comment>
<reference evidence="8 9" key="1">
    <citation type="submission" date="2019-11" db="EMBL/GenBank/DDBJ databases">
        <title>Comparative genomics of hydrocarbon-degrading Desulfosarcina strains.</title>
        <authorList>
            <person name="Watanabe M."/>
            <person name="Kojima H."/>
            <person name="Fukui M."/>
        </authorList>
    </citation>
    <scope>NUCLEOTIDE SEQUENCE [LARGE SCALE GENOMIC DNA]</scope>
    <source>
        <strain evidence="9">oXyS1</strain>
    </source>
</reference>
<feature type="site" description="Positions MEP for the nucleophilic attack" evidence="7">
    <location>
        <position position="154"/>
    </location>
</feature>
<feature type="site" description="Positions MEP for the nucleophilic attack" evidence="7">
    <location>
        <position position="210"/>
    </location>
</feature>
<evidence type="ECO:0000256" key="6">
    <source>
        <dbReference type="ARBA" id="ARBA00023229"/>
    </source>
</evidence>
<dbReference type="PANTHER" id="PTHR32125">
    <property type="entry name" value="2-C-METHYL-D-ERYTHRITOL 4-PHOSPHATE CYTIDYLYLTRANSFERASE, CHLOROPLASTIC"/>
    <property type="match status" value="1"/>
</dbReference>
<dbReference type="SUPFAM" id="SSF53448">
    <property type="entry name" value="Nucleotide-diphospho-sugar transferases"/>
    <property type="match status" value="1"/>
</dbReference>
<keyword evidence="5 7" id="KW-0548">Nucleotidyltransferase</keyword>
<organism evidence="8 9">
    <name type="scientific">Desulfosarcina ovata subsp. ovata</name>
    <dbReference type="NCBI Taxonomy" id="2752305"/>
    <lineage>
        <taxon>Bacteria</taxon>
        <taxon>Pseudomonadati</taxon>
        <taxon>Thermodesulfobacteriota</taxon>
        <taxon>Desulfobacteria</taxon>
        <taxon>Desulfobacterales</taxon>
        <taxon>Desulfosarcinaceae</taxon>
        <taxon>Desulfosarcina</taxon>
    </lineage>
</organism>
<dbReference type="PANTHER" id="PTHR32125:SF4">
    <property type="entry name" value="2-C-METHYL-D-ERYTHRITOL 4-PHOSPHATE CYTIDYLYLTRANSFERASE, CHLOROPLASTIC"/>
    <property type="match status" value="1"/>
</dbReference>
<feature type="site" description="Transition state stabilizer" evidence="7">
    <location>
        <position position="21"/>
    </location>
</feature>
<evidence type="ECO:0000256" key="7">
    <source>
        <dbReference type="HAMAP-Rule" id="MF_00108"/>
    </source>
</evidence>
<evidence type="ECO:0000256" key="3">
    <source>
        <dbReference type="ARBA" id="ARBA00009789"/>
    </source>
</evidence>
<evidence type="ECO:0000256" key="1">
    <source>
        <dbReference type="ARBA" id="ARBA00001282"/>
    </source>
</evidence>
<dbReference type="InterPro" id="IPR050088">
    <property type="entry name" value="IspD/TarI_cytidylyltransf_bact"/>
</dbReference>
<evidence type="ECO:0000256" key="5">
    <source>
        <dbReference type="ARBA" id="ARBA00022695"/>
    </source>
</evidence>
<name>A0A5K8A4E4_9BACT</name>
<dbReference type="GO" id="GO:0019288">
    <property type="term" value="P:isopentenyl diphosphate biosynthetic process, methylerythritol 4-phosphate pathway"/>
    <property type="evidence" value="ECO:0007669"/>
    <property type="project" value="UniProtKB-UniRule"/>
</dbReference>
<dbReference type="HAMAP" id="MF_00108">
    <property type="entry name" value="IspD"/>
    <property type="match status" value="1"/>
</dbReference>
<sequence length="239" mass="25373">MIAAVIVAGGSGRRMQATVRKQYLELDEQPILAHTLAAFDRCTTLDTLVLVVPEDDLGWCRGHILAPLDLAHDVCLVKGGLSRQESVANGLAALAADEGIVMIHDGVRPFVRQRLIRAVMAGVSPTGACIPAIPATDTLKQVGGNGMIVGTLDRRTIQLAQTPQMFSLVLIRNAHRIAVDKGFVATDDASVAEFAGERVRVVPGDRDNIKITTPDDLILARAILAGWNENGGSAESVQG</sequence>
<evidence type="ECO:0000256" key="2">
    <source>
        <dbReference type="ARBA" id="ARBA00004787"/>
    </source>
</evidence>
<dbReference type="EMBL" id="AP021879">
    <property type="protein sequence ID" value="BBO87453.1"/>
    <property type="molecule type" value="Genomic_DNA"/>
</dbReference>
<keyword evidence="9" id="KW-1185">Reference proteome</keyword>
<comment type="function">
    <text evidence="7">Catalyzes the formation of 4-diphosphocytidyl-2-C-methyl-D-erythritol from CTP and 2-C-methyl-D-erythritol 4-phosphate (MEP).</text>
</comment>
<dbReference type="EC" id="2.7.7.60" evidence="7"/>
<dbReference type="GO" id="GO:0050518">
    <property type="term" value="F:2-C-methyl-D-erythritol 4-phosphate cytidylyltransferase activity"/>
    <property type="evidence" value="ECO:0007669"/>
    <property type="project" value="UniProtKB-UniRule"/>
</dbReference>
<dbReference type="Gene3D" id="3.90.550.10">
    <property type="entry name" value="Spore Coat Polysaccharide Biosynthesis Protein SpsA, Chain A"/>
    <property type="match status" value="1"/>
</dbReference>
<comment type="pathway">
    <text evidence="2 7">Isoprenoid biosynthesis; isopentenyl diphosphate biosynthesis via DXP pathway; isopentenyl diphosphate from 1-deoxy-D-xylulose 5-phosphate: step 2/6.</text>
</comment>
<dbReference type="Pfam" id="PF01128">
    <property type="entry name" value="IspD"/>
    <property type="match status" value="1"/>
</dbReference>
<protein>
    <recommendedName>
        <fullName evidence="7">2-C-methyl-D-erythritol 4-phosphate cytidylyltransferase</fullName>
        <ecNumber evidence="7">2.7.7.60</ecNumber>
    </recommendedName>
    <alternativeName>
        <fullName evidence="7">4-diphosphocytidyl-2C-methyl-D-erythritol synthase</fullName>
    </alternativeName>
    <alternativeName>
        <fullName evidence="7">MEP cytidylyltransferase</fullName>
        <shortName evidence="7">MCT</shortName>
    </alternativeName>
</protein>
<gene>
    <name evidence="7 8" type="primary">ispD</name>
    <name evidence="8" type="ORF">DSCOOX_06330</name>
</gene>
<dbReference type="InterPro" id="IPR001228">
    <property type="entry name" value="IspD"/>
</dbReference>
<accession>A0A5K8A4E4</accession>
<dbReference type="RefSeq" id="WP_155308907.1">
    <property type="nucleotide sequence ID" value="NZ_AP021879.1"/>
</dbReference>
<dbReference type="AlphaFoldDB" id="A0A5K8A4E4"/>
<comment type="catalytic activity">
    <reaction evidence="1 7">
        <text>2-C-methyl-D-erythritol 4-phosphate + CTP + H(+) = 4-CDP-2-C-methyl-D-erythritol + diphosphate</text>
        <dbReference type="Rhea" id="RHEA:13429"/>
        <dbReference type="ChEBI" id="CHEBI:15378"/>
        <dbReference type="ChEBI" id="CHEBI:33019"/>
        <dbReference type="ChEBI" id="CHEBI:37563"/>
        <dbReference type="ChEBI" id="CHEBI:57823"/>
        <dbReference type="ChEBI" id="CHEBI:58262"/>
        <dbReference type="EC" id="2.7.7.60"/>
    </reaction>
</comment>
<evidence type="ECO:0000313" key="9">
    <source>
        <dbReference type="Proteomes" id="UP000422108"/>
    </source>
</evidence>
<proteinExistence type="inferred from homology"/>
<evidence type="ECO:0000256" key="4">
    <source>
        <dbReference type="ARBA" id="ARBA00022679"/>
    </source>
</evidence>
<keyword evidence="4 7" id="KW-0808">Transferase</keyword>
<feature type="site" description="Transition state stabilizer" evidence="7">
    <location>
        <position position="14"/>
    </location>
</feature>
<dbReference type="InterPro" id="IPR018294">
    <property type="entry name" value="ISPD_synthase_CS"/>
</dbReference>
<dbReference type="CDD" id="cd02516">
    <property type="entry name" value="CDP-ME_synthetase"/>
    <property type="match status" value="1"/>
</dbReference>
<dbReference type="PROSITE" id="PS01295">
    <property type="entry name" value="ISPD"/>
    <property type="match status" value="1"/>
</dbReference>
<dbReference type="InterPro" id="IPR034683">
    <property type="entry name" value="IspD/TarI"/>
</dbReference>
<dbReference type="Proteomes" id="UP000422108">
    <property type="component" value="Chromosome"/>
</dbReference>
<dbReference type="NCBIfam" id="TIGR00453">
    <property type="entry name" value="ispD"/>
    <property type="match status" value="1"/>
</dbReference>